<sequence>KGIGTLVETPPHIYFQTTTSTITSLSSSYGIEDAGTVPMSLTNSSLDFVVLSEATNSLSVTLVAVILAPQISDLLSVDESKAEQLLAKGRQALIDFQNDIAPTVYTEQMSEDKWFQTFLNEQKLAAPDLYDQILTRTSEYGVKYQKYDPLLSLVVQFIFEFDDETINTLFDGILKTLATFGKEGLKRCVKNLVPAVMEQQLANDSTSLTMALQRYYRQPLEDLLKKSKIPDRHNLFNTALTCVVNSGWCQGLNDPKVRNLVAVNKLTDLKDTLEQYMTENNMAAAEVCPDSSSAKVSTNEALPSVTTTITSTTDKSPVLTHTAAALEPDQTALKQIVAADESAKKKVSTGVTNDKNFG</sequence>
<evidence type="ECO:0000313" key="3">
    <source>
        <dbReference type="Proteomes" id="UP000663829"/>
    </source>
</evidence>
<proteinExistence type="predicted"/>
<keyword evidence="3" id="KW-1185">Reference proteome</keyword>
<accession>A0A814ZA03</accession>
<dbReference type="EMBL" id="CAJNOQ010009970">
    <property type="protein sequence ID" value="CAF1239076.1"/>
    <property type="molecule type" value="Genomic_DNA"/>
</dbReference>
<name>A0A814ZA03_9BILA</name>
<protein>
    <submittedName>
        <fullName evidence="1">Uncharacterized protein</fullName>
    </submittedName>
</protein>
<evidence type="ECO:0000313" key="1">
    <source>
        <dbReference type="EMBL" id="CAF1239076.1"/>
    </source>
</evidence>
<feature type="non-terminal residue" evidence="1">
    <location>
        <position position="1"/>
    </location>
</feature>
<comment type="caution">
    <text evidence="1">The sequence shown here is derived from an EMBL/GenBank/DDBJ whole genome shotgun (WGS) entry which is preliminary data.</text>
</comment>
<dbReference type="Proteomes" id="UP000681722">
    <property type="component" value="Unassembled WGS sequence"/>
</dbReference>
<gene>
    <name evidence="1" type="ORF">GPM918_LOCUS25564</name>
    <name evidence="2" type="ORF">SRO942_LOCUS25570</name>
</gene>
<reference evidence="1" key="1">
    <citation type="submission" date="2021-02" db="EMBL/GenBank/DDBJ databases">
        <authorList>
            <person name="Nowell W R."/>
        </authorList>
    </citation>
    <scope>NUCLEOTIDE SEQUENCE</scope>
</reference>
<dbReference type="Proteomes" id="UP000663829">
    <property type="component" value="Unassembled WGS sequence"/>
</dbReference>
<dbReference type="AlphaFoldDB" id="A0A814ZA03"/>
<evidence type="ECO:0000313" key="2">
    <source>
        <dbReference type="EMBL" id="CAF4001243.1"/>
    </source>
</evidence>
<organism evidence="1 3">
    <name type="scientific">Didymodactylos carnosus</name>
    <dbReference type="NCBI Taxonomy" id="1234261"/>
    <lineage>
        <taxon>Eukaryota</taxon>
        <taxon>Metazoa</taxon>
        <taxon>Spiralia</taxon>
        <taxon>Gnathifera</taxon>
        <taxon>Rotifera</taxon>
        <taxon>Eurotatoria</taxon>
        <taxon>Bdelloidea</taxon>
        <taxon>Philodinida</taxon>
        <taxon>Philodinidae</taxon>
        <taxon>Didymodactylos</taxon>
    </lineage>
</organism>
<dbReference type="EMBL" id="CAJOBC010009975">
    <property type="protein sequence ID" value="CAF4001243.1"/>
    <property type="molecule type" value="Genomic_DNA"/>
</dbReference>